<feature type="transmembrane region" description="Helical" evidence="1">
    <location>
        <begin position="20"/>
        <end position="40"/>
    </location>
</feature>
<dbReference type="EMBL" id="QCYY01004121">
    <property type="protein sequence ID" value="ROT61536.1"/>
    <property type="molecule type" value="Genomic_DNA"/>
</dbReference>
<comment type="caution">
    <text evidence="2">The sequence shown here is derived from an EMBL/GenBank/DDBJ whole genome shotgun (WGS) entry which is preliminary data.</text>
</comment>
<accession>A0A3R7MGY4</accession>
<evidence type="ECO:0000313" key="3">
    <source>
        <dbReference type="Proteomes" id="UP000283509"/>
    </source>
</evidence>
<evidence type="ECO:0000256" key="1">
    <source>
        <dbReference type="SAM" id="Phobius"/>
    </source>
</evidence>
<reference evidence="2 3" key="1">
    <citation type="submission" date="2018-04" db="EMBL/GenBank/DDBJ databases">
        <authorList>
            <person name="Zhang X."/>
            <person name="Yuan J."/>
            <person name="Li F."/>
            <person name="Xiang J."/>
        </authorList>
    </citation>
    <scope>NUCLEOTIDE SEQUENCE [LARGE SCALE GENOMIC DNA]</scope>
    <source>
        <tissue evidence="2">Muscle</tissue>
    </source>
</reference>
<keyword evidence="1" id="KW-0472">Membrane</keyword>
<keyword evidence="1" id="KW-0812">Transmembrane</keyword>
<reference evidence="2 3" key="2">
    <citation type="submission" date="2019-01" db="EMBL/GenBank/DDBJ databases">
        <title>The decoding of complex shrimp genome reveals the adaptation for benthos swimmer, frequently molting mechanism and breeding impact on genome.</title>
        <authorList>
            <person name="Sun Y."/>
            <person name="Gao Y."/>
            <person name="Yu Y."/>
        </authorList>
    </citation>
    <scope>NUCLEOTIDE SEQUENCE [LARGE SCALE GENOMIC DNA]</scope>
    <source>
        <tissue evidence="2">Muscle</tissue>
    </source>
</reference>
<keyword evidence="1" id="KW-1133">Transmembrane helix</keyword>
<keyword evidence="3" id="KW-1185">Reference proteome</keyword>
<evidence type="ECO:0000313" key="2">
    <source>
        <dbReference type="EMBL" id="ROT61536.1"/>
    </source>
</evidence>
<proteinExistence type="predicted"/>
<dbReference type="AlphaFoldDB" id="A0A3R7MGY4"/>
<feature type="transmembrane region" description="Helical" evidence="1">
    <location>
        <begin position="61"/>
        <end position="87"/>
    </location>
</feature>
<dbReference type="Proteomes" id="UP000283509">
    <property type="component" value="Unassembled WGS sequence"/>
</dbReference>
<protein>
    <submittedName>
        <fullName evidence="2">Uncharacterized protein</fullName>
    </submittedName>
</protein>
<sequence length="448" mass="47401">MFLCCLSYQRDFKPLCLKLWLFVALIQILVYRGGGGVILFSLSLSLLSSSRIISVYSLSHLFYLSIYLSGWVTLFWPSFSLSLLVLVPSLLSLDSRSLSPVPPPPPLYPLSPLAPRVFFSFSLSLVSPDHLSLPPLSAPFPGRGAGRGPSSLSPFARAGRPLWGASPFAWGRGPSLFSLLGRALSSSSPSFPPLLSLLPPSPPLSPSRGFSPLHPSLPPSVPSLPSLPFIPHFLPLLHSHSCSPSLALSSAPPSLPPFPSLRFSFSSLPFPSFSSLSLRFFFLRVASARARRLSLPGGGVPRSLPCAGLRSLPFPLSAPSPLLPFPFSPIPPVSSTPRLSPSLALSSASTLFSSSLPSPPLSLSHPSPLLPLVPPFPSSPSSLLSPFPLPSLPPFLLPPFPSPLSSLSLHSTLSPSLALSSAPPSLPPLSPPLSPSLSLLHSDAFSFN</sequence>
<name>A0A3R7MGY4_PENVA</name>
<organism evidence="2 3">
    <name type="scientific">Penaeus vannamei</name>
    <name type="common">Whiteleg shrimp</name>
    <name type="synonym">Litopenaeus vannamei</name>
    <dbReference type="NCBI Taxonomy" id="6689"/>
    <lineage>
        <taxon>Eukaryota</taxon>
        <taxon>Metazoa</taxon>
        <taxon>Ecdysozoa</taxon>
        <taxon>Arthropoda</taxon>
        <taxon>Crustacea</taxon>
        <taxon>Multicrustacea</taxon>
        <taxon>Malacostraca</taxon>
        <taxon>Eumalacostraca</taxon>
        <taxon>Eucarida</taxon>
        <taxon>Decapoda</taxon>
        <taxon>Dendrobranchiata</taxon>
        <taxon>Penaeoidea</taxon>
        <taxon>Penaeidae</taxon>
        <taxon>Penaeus</taxon>
    </lineage>
</organism>
<gene>
    <name evidence="2" type="ORF">C7M84_020673</name>
</gene>